<keyword evidence="1" id="KW-0963">Cytoplasm</keyword>
<gene>
    <name evidence="5" type="ORF">DILT_LOCUS16220</name>
</gene>
<dbReference type="Proteomes" id="UP000281553">
    <property type="component" value="Unassembled WGS sequence"/>
</dbReference>
<sequence length="82" mass="9595">MAEYDLTKKISHYLDRHLVVPLLEYISVKNMYDADSILQTKLDLLMKTSMVDFAGLTYKALHDTDELPEGVLIFNFNWLRND</sequence>
<dbReference type="SMART" id="SM01186">
    <property type="entry name" value="eIF3_N"/>
    <property type="match status" value="1"/>
</dbReference>
<accession>A0A3P7N932</accession>
<dbReference type="PANTHER" id="PTHR10317">
    <property type="entry name" value="EUKARYOTIC TRANSLATION INITIATION FACTOR 3 SUBUNIT E"/>
    <property type="match status" value="1"/>
</dbReference>
<evidence type="ECO:0000256" key="1">
    <source>
        <dbReference type="ARBA" id="ARBA00022490"/>
    </source>
</evidence>
<evidence type="ECO:0000313" key="5">
    <source>
        <dbReference type="EMBL" id="VDN33383.1"/>
    </source>
</evidence>
<name>A0A3P7N932_DIBLA</name>
<evidence type="ECO:0000259" key="4">
    <source>
        <dbReference type="SMART" id="SM01186"/>
    </source>
</evidence>
<dbReference type="InterPro" id="IPR019010">
    <property type="entry name" value="eIF3e_N"/>
</dbReference>
<evidence type="ECO:0000256" key="3">
    <source>
        <dbReference type="ARBA" id="ARBA00022917"/>
    </source>
</evidence>
<dbReference type="AlphaFoldDB" id="A0A3P7N932"/>
<protein>
    <recommendedName>
        <fullName evidence="4">Eukaryotic translation initiation factor 3 subunit E N-terminal domain-containing protein</fullName>
    </recommendedName>
</protein>
<evidence type="ECO:0000256" key="2">
    <source>
        <dbReference type="ARBA" id="ARBA00022540"/>
    </source>
</evidence>
<dbReference type="Pfam" id="PF09440">
    <property type="entry name" value="eIF3_N"/>
    <property type="match status" value="1"/>
</dbReference>
<dbReference type="InterPro" id="IPR016650">
    <property type="entry name" value="eIF3e"/>
</dbReference>
<dbReference type="GO" id="GO:0005852">
    <property type="term" value="C:eukaryotic translation initiation factor 3 complex"/>
    <property type="evidence" value="ECO:0007669"/>
    <property type="project" value="InterPro"/>
</dbReference>
<keyword evidence="3" id="KW-0648">Protein biosynthesis</keyword>
<reference evidence="5 6" key="1">
    <citation type="submission" date="2018-11" db="EMBL/GenBank/DDBJ databases">
        <authorList>
            <consortium name="Pathogen Informatics"/>
        </authorList>
    </citation>
    <scope>NUCLEOTIDE SEQUENCE [LARGE SCALE GENOMIC DNA]</scope>
</reference>
<feature type="domain" description="Eukaryotic translation initiation factor 3 subunit E N-terminal" evidence="4">
    <location>
        <begin position="5"/>
        <end position="82"/>
    </location>
</feature>
<dbReference type="OrthoDB" id="417252at2759"/>
<keyword evidence="2" id="KW-0396">Initiation factor</keyword>
<dbReference type="GO" id="GO:0003743">
    <property type="term" value="F:translation initiation factor activity"/>
    <property type="evidence" value="ECO:0007669"/>
    <property type="project" value="UniProtKB-KW"/>
</dbReference>
<dbReference type="EMBL" id="UYRU01083669">
    <property type="protein sequence ID" value="VDN33383.1"/>
    <property type="molecule type" value="Genomic_DNA"/>
</dbReference>
<evidence type="ECO:0000313" key="6">
    <source>
        <dbReference type="Proteomes" id="UP000281553"/>
    </source>
</evidence>
<proteinExistence type="predicted"/>
<organism evidence="5 6">
    <name type="scientific">Dibothriocephalus latus</name>
    <name type="common">Fish tapeworm</name>
    <name type="synonym">Diphyllobothrium latum</name>
    <dbReference type="NCBI Taxonomy" id="60516"/>
    <lineage>
        <taxon>Eukaryota</taxon>
        <taxon>Metazoa</taxon>
        <taxon>Spiralia</taxon>
        <taxon>Lophotrochozoa</taxon>
        <taxon>Platyhelminthes</taxon>
        <taxon>Cestoda</taxon>
        <taxon>Eucestoda</taxon>
        <taxon>Diphyllobothriidea</taxon>
        <taxon>Diphyllobothriidae</taxon>
        <taxon>Dibothriocephalus</taxon>
    </lineage>
</organism>
<keyword evidence="6" id="KW-1185">Reference proteome</keyword>